<organism evidence="2 3">
    <name type="scientific">Marasmius tenuissimus</name>
    <dbReference type="NCBI Taxonomy" id="585030"/>
    <lineage>
        <taxon>Eukaryota</taxon>
        <taxon>Fungi</taxon>
        <taxon>Dikarya</taxon>
        <taxon>Basidiomycota</taxon>
        <taxon>Agaricomycotina</taxon>
        <taxon>Agaricomycetes</taxon>
        <taxon>Agaricomycetidae</taxon>
        <taxon>Agaricales</taxon>
        <taxon>Marasmiineae</taxon>
        <taxon>Marasmiaceae</taxon>
        <taxon>Marasmius</taxon>
    </lineage>
</organism>
<feature type="compositionally biased region" description="Low complexity" evidence="1">
    <location>
        <begin position="238"/>
        <end position="261"/>
    </location>
</feature>
<evidence type="ECO:0000313" key="2">
    <source>
        <dbReference type="EMBL" id="KAL0065674.1"/>
    </source>
</evidence>
<gene>
    <name evidence="2" type="ORF">AAF712_007315</name>
</gene>
<feature type="compositionally biased region" description="Basic and acidic residues" evidence="1">
    <location>
        <begin position="174"/>
        <end position="188"/>
    </location>
</feature>
<name>A0ABR2ZWX6_9AGAR</name>
<proteinExistence type="predicted"/>
<reference evidence="2 3" key="1">
    <citation type="submission" date="2024-05" db="EMBL/GenBank/DDBJ databases">
        <title>A draft genome resource for the thread blight pathogen Marasmius tenuissimus strain MS-2.</title>
        <authorList>
            <person name="Yulfo-Soto G.E."/>
            <person name="Baruah I.K."/>
            <person name="Amoako-Attah I."/>
            <person name="Bukari Y."/>
            <person name="Meinhardt L.W."/>
            <person name="Bailey B.A."/>
            <person name="Cohen S.P."/>
        </authorList>
    </citation>
    <scope>NUCLEOTIDE SEQUENCE [LARGE SCALE GENOMIC DNA]</scope>
    <source>
        <strain evidence="2 3">MS-2</strain>
    </source>
</reference>
<evidence type="ECO:0000313" key="3">
    <source>
        <dbReference type="Proteomes" id="UP001437256"/>
    </source>
</evidence>
<dbReference type="Proteomes" id="UP001437256">
    <property type="component" value="Unassembled WGS sequence"/>
</dbReference>
<feature type="region of interest" description="Disordered" evidence="1">
    <location>
        <begin position="64"/>
        <end position="264"/>
    </location>
</feature>
<dbReference type="EMBL" id="JBBXMP010000044">
    <property type="protein sequence ID" value="KAL0065674.1"/>
    <property type="molecule type" value="Genomic_DNA"/>
</dbReference>
<comment type="caution">
    <text evidence="2">The sequence shown here is derived from an EMBL/GenBank/DDBJ whole genome shotgun (WGS) entry which is preliminary data.</text>
</comment>
<keyword evidence="3" id="KW-1185">Reference proteome</keyword>
<feature type="compositionally biased region" description="Low complexity" evidence="1">
    <location>
        <begin position="189"/>
        <end position="200"/>
    </location>
</feature>
<feature type="compositionally biased region" description="Basic and acidic residues" evidence="1">
    <location>
        <begin position="327"/>
        <end position="344"/>
    </location>
</feature>
<feature type="region of interest" description="Disordered" evidence="1">
    <location>
        <begin position="312"/>
        <end position="350"/>
    </location>
</feature>
<accession>A0ABR2ZWX6</accession>
<feature type="compositionally biased region" description="Polar residues" evidence="1">
    <location>
        <begin position="145"/>
        <end position="154"/>
    </location>
</feature>
<protein>
    <submittedName>
        <fullName evidence="2">Uncharacterized protein</fullName>
    </submittedName>
</protein>
<evidence type="ECO:0000256" key="1">
    <source>
        <dbReference type="SAM" id="MobiDB-lite"/>
    </source>
</evidence>
<feature type="compositionally biased region" description="Polar residues" evidence="1">
    <location>
        <begin position="71"/>
        <end position="84"/>
    </location>
</feature>
<sequence length="350" mass="38445">MVEDERRDRVMRTLDINSNTYDALAAWFKRSNPSSANEKATAHKKVAATSAQPVNVAMKTAVKKPAFKAPTPSNLKNHRGTVSDQPMKPKGPPQVRWAGQESISRSSIPAKPRIHVPSVRSVLKKPSSEDEAPRTIAQTRKGIESRQNANTTRDIPNKGKNAVPGPKNRGNRSKFSDTDSSRDERDSGSESSESGSDSSTAVAGVIDVESDDEREVEPATKKRMVKVASGMREKAEPSKLTSKRSTTSASTTNGTSSQGSSTEKKFFELHMLKRKVELSMGSVGRESAAWMDLSEVAKRLDDMATMQIDEMIELDGPSGSHEKRKVRSFDTGKGEENDGMTERDRKRRKV</sequence>